<gene>
    <name evidence="1" type="ORF">QAD02_018151</name>
</gene>
<organism evidence="1 2">
    <name type="scientific">Eretmocerus hayati</name>
    <dbReference type="NCBI Taxonomy" id="131215"/>
    <lineage>
        <taxon>Eukaryota</taxon>
        <taxon>Metazoa</taxon>
        <taxon>Ecdysozoa</taxon>
        <taxon>Arthropoda</taxon>
        <taxon>Hexapoda</taxon>
        <taxon>Insecta</taxon>
        <taxon>Pterygota</taxon>
        <taxon>Neoptera</taxon>
        <taxon>Endopterygota</taxon>
        <taxon>Hymenoptera</taxon>
        <taxon>Apocrita</taxon>
        <taxon>Proctotrupomorpha</taxon>
        <taxon>Chalcidoidea</taxon>
        <taxon>Aphelinidae</taxon>
        <taxon>Aphelininae</taxon>
        <taxon>Eretmocerus</taxon>
    </lineage>
</organism>
<proteinExistence type="predicted"/>
<evidence type="ECO:0000313" key="1">
    <source>
        <dbReference type="EMBL" id="KAJ8682359.1"/>
    </source>
</evidence>
<reference evidence="1" key="1">
    <citation type="submission" date="2023-04" db="EMBL/GenBank/DDBJ databases">
        <title>A chromosome-level genome assembly of the parasitoid wasp Eretmocerus hayati.</title>
        <authorList>
            <person name="Zhong Y."/>
            <person name="Liu S."/>
            <person name="Liu Y."/>
        </authorList>
    </citation>
    <scope>NUCLEOTIDE SEQUENCE</scope>
    <source>
        <strain evidence="1">ZJU_SS_LIU_2023</strain>
    </source>
</reference>
<keyword evidence="2" id="KW-1185">Reference proteome</keyword>
<name>A0ACC2PFJ3_9HYME</name>
<evidence type="ECO:0000313" key="2">
    <source>
        <dbReference type="Proteomes" id="UP001239111"/>
    </source>
</evidence>
<dbReference type="Proteomes" id="UP001239111">
    <property type="component" value="Chromosome 1"/>
</dbReference>
<sequence length="432" mass="49010">MSKLSSKMNDALFKHIGEWTISDARLKVLTGISSNDLKDLVSRMSSLRVSENRNAVQAVVTCLFKLRSGREYLIKNHTSPVANKLFNIGDRLALICDGTYISHEKSSNNAYQRKSYSGQKKKPLCKPMTICTIDRFVIDSPGTFYGTENDATIMRKIMEDPNGIKQLLKPGDIFILDRGFRDVKKYLEELGYVVLMPALVGANKQLTAKEANESRKVTKCRIGTYARISCYLNNEYGKRLNSDEGIEDAILEKMTEGVNDTNELATLVEEKRWSRRSSLLTQVTSDEIEDSPQMIEHDLKILFTGSYQLFQAVSYLAEIHDEDDNIGLSCVKESPDIVRFKVRSRHINRKTYKCFIKYDNEEDGLCAIRGYCCECANGLRTVGCCSHVASIIYYLAHARYLSKIVRPAEILSKIFEHEGIESVIAEESEYED</sequence>
<accession>A0ACC2PFJ3</accession>
<dbReference type="EMBL" id="CM056741">
    <property type="protein sequence ID" value="KAJ8682359.1"/>
    <property type="molecule type" value="Genomic_DNA"/>
</dbReference>
<protein>
    <submittedName>
        <fullName evidence="1">Uncharacterized protein</fullName>
    </submittedName>
</protein>
<comment type="caution">
    <text evidence="1">The sequence shown here is derived from an EMBL/GenBank/DDBJ whole genome shotgun (WGS) entry which is preliminary data.</text>
</comment>